<dbReference type="Pfam" id="PF03959">
    <property type="entry name" value="FSH1"/>
    <property type="match status" value="1"/>
</dbReference>
<reference evidence="2" key="1">
    <citation type="submission" date="2020-04" db="EMBL/GenBank/DDBJ databases">
        <authorList>
            <person name="Alioto T."/>
            <person name="Alioto T."/>
            <person name="Gomez Garrido J."/>
        </authorList>
    </citation>
    <scope>NUCLEOTIDE SEQUENCE</scope>
    <source>
        <strain evidence="2">A484AB</strain>
    </source>
</reference>
<comment type="caution">
    <text evidence="2">The sequence shown here is derived from an EMBL/GenBank/DDBJ whole genome shotgun (WGS) entry which is preliminary data.</text>
</comment>
<evidence type="ECO:0000259" key="1">
    <source>
        <dbReference type="Pfam" id="PF03959"/>
    </source>
</evidence>
<name>A0A7D9EL33_PARCT</name>
<dbReference type="Gene3D" id="3.40.50.1820">
    <property type="entry name" value="alpha/beta hydrolase"/>
    <property type="match status" value="1"/>
</dbReference>
<keyword evidence="2" id="KW-0378">Hydrolase</keyword>
<dbReference type="OrthoDB" id="10249433at2759"/>
<gene>
    <name evidence="2" type="ORF">PACLA_8A045444</name>
</gene>
<dbReference type="Proteomes" id="UP001152795">
    <property type="component" value="Unassembled WGS sequence"/>
</dbReference>
<keyword evidence="3" id="KW-1185">Reference proteome</keyword>
<dbReference type="PANTHER" id="PTHR12277:SF81">
    <property type="entry name" value="PROTEIN ABHD13"/>
    <property type="match status" value="1"/>
</dbReference>
<evidence type="ECO:0000313" key="2">
    <source>
        <dbReference type="EMBL" id="CAB4009798.1"/>
    </source>
</evidence>
<dbReference type="SUPFAM" id="SSF53474">
    <property type="entry name" value="alpha/beta-Hydrolases"/>
    <property type="match status" value="1"/>
</dbReference>
<feature type="domain" description="Serine hydrolase" evidence="1">
    <location>
        <begin position="75"/>
        <end position="121"/>
    </location>
</feature>
<accession>A0A7D9EL33</accession>
<dbReference type="InterPro" id="IPR029058">
    <property type="entry name" value="AB_hydrolase_fold"/>
</dbReference>
<evidence type="ECO:0000313" key="3">
    <source>
        <dbReference type="Proteomes" id="UP001152795"/>
    </source>
</evidence>
<dbReference type="InterPro" id="IPR005645">
    <property type="entry name" value="FSH-like_dom"/>
</dbReference>
<dbReference type="GO" id="GO:0016020">
    <property type="term" value="C:membrane"/>
    <property type="evidence" value="ECO:0007669"/>
    <property type="project" value="TreeGrafter"/>
</dbReference>
<organism evidence="2 3">
    <name type="scientific">Paramuricea clavata</name>
    <name type="common">Red gorgonian</name>
    <name type="synonym">Violescent sea-whip</name>
    <dbReference type="NCBI Taxonomy" id="317549"/>
    <lineage>
        <taxon>Eukaryota</taxon>
        <taxon>Metazoa</taxon>
        <taxon>Cnidaria</taxon>
        <taxon>Anthozoa</taxon>
        <taxon>Octocorallia</taxon>
        <taxon>Malacalcyonacea</taxon>
        <taxon>Plexauridae</taxon>
        <taxon>Paramuricea</taxon>
    </lineage>
</organism>
<dbReference type="PANTHER" id="PTHR12277">
    <property type="entry name" value="ALPHA/BETA HYDROLASE DOMAIN-CONTAINING PROTEIN"/>
    <property type="match status" value="1"/>
</dbReference>
<protein>
    <submittedName>
        <fullName evidence="2">Alpha beta hydrolase domain-containing 13-like</fullName>
    </submittedName>
</protein>
<dbReference type="GO" id="GO:0008474">
    <property type="term" value="F:palmitoyl-(protein) hydrolase activity"/>
    <property type="evidence" value="ECO:0007669"/>
    <property type="project" value="TreeGrafter"/>
</dbReference>
<proteinExistence type="predicted"/>
<sequence length="178" mass="20149">MDYLMGRKDIDSTKIIIYGRSLGGAVAIDLLSLQYFADKAFAMVVENTFTSIPHMADQLIGGLNRLPIFCFRNQFDSLNKIRRITTPSLFLSGSNDQLVPPTMMYKLYENCSAAVKKLESFECGTHNDTWHCKGYFEAISRFLIEVYEARQMGLVVPSNTATNAETNFTYVPKPVRHL</sequence>
<dbReference type="EMBL" id="CACRXK020006576">
    <property type="protein sequence ID" value="CAB4009798.1"/>
    <property type="molecule type" value="Genomic_DNA"/>
</dbReference>
<dbReference type="AlphaFoldDB" id="A0A7D9EL33"/>